<protein>
    <submittedName>
        <fullName evidence="2">Uncharacterized protein</fullName>
    </submittedName>
</protein>
<keyword evidence="1" id="KW-0812">Transmembrane</keyword>
<dbReference type="Proteomes" id="UP000291084">
    <property type="component" value="Chromosome 4"/>
</dbReference>
<reference evidence="2 3" key="1">
    <citation type="journal article" date="2015" name="Sci. Rep.">
        <title>The power of single molecule real-time sequencing technology in the de novo assembly of a eukaryotic genome.</title>
        <authorList>
            <person name="Sakai H."/>
            <person name="Naito K."/>
            <person name="Ogiso-Tanaka E."/>
            <person name="Takahashi Y."/>
            <person name="Iseki K."/>
            <person name="Muto C."/>
            <person name="Satou K."/>
            <person name="Teruya K."/>
            <person name="Shiroma A."/>
            <person name="Shimoji M."/>
            <person name="Hirano T."/>
            <person name="Itoh T."/>
            <person name="Kaga A."/>
            <person name="Tomooka N."/>
        </authorList>
    </citation>
    <scope>NUCLEOTIDE SEQUENCE [LARGE SCALE GENOMIC DNA]</scope>
    <source>
        <strain evidence="3">cv. Shumari</strain>
    </source>
</reference>
<feature type="transmembrane region" description="Helical" evidence="1">
    <location>
        <begin position="18"/>
        <end position="38"/>
    </location>
</feature>
<evidence type="ECO:0000313" key="3">
    <source>
        <dbReference type="Proteomes" id="UP000291084"/>
    </source>
</evidence>
<proteinExistence type="predicted"/>
<keyword evidence="1" id="KW-0472">Membrane</keyword>
<sequence>MLNENISYQSGCFRQSRFLFSCLTLIVLQFFFTFFCFLDGVRHQQHDRCTQSPSRRKPKSYISYIFIPGTEP</sequence>
<evidence type="ECO:0000313" key="2">
    <source>
        <dbReference type="EMBL" id="BAT86035.1"/>
    </source>
</evidence>
<keyword evidence="1" id="KW-1133">Transmembrane helix</keyword>
<organism evidence="2 3">
    <name type="scientific">Vigna angularis var. angularis</name>
    <dbReference type="NCBI Taxonomy" id="157739"/>
    <lineage>
        <taxon>Eukaryota</taxon>
        <taxon>Viridiplantae</taxon>
        <taxon>Streptophyta</taxon>
        <taxon>Embryophyta</taxon>
        <taxon>Tracheophyta</taxon>
        <taxon>Spermatophyta</taxon>
        <taxon>Magnoliopsida</taxon>
        <taxon>eudicotyledons</taxon>
        <taxon>Gunneridae</taxon>
        <taxon>Pentapetalae</taxon>
        <taxon>rosids</taxon>
        <taxon>fabids</taxon>
        <taxon>Fabales</taxon>
        <taxon>Fabaceae</taxon>
        <taxon>Papilionoideae</taxon>
        <taxon>50 kb inversion clade</taxon>
        <taxon>NPAAA clade</taxon>
        <taxon>indigoferoid/millettioid clade</taxon>
        <taxon>Phaseoleae</taxon>
        <taxon>Vigna</taxon>
    </lineage>
</organism>
<accession>A0A0S3RZM3</accession>
<dbReference type="EMBL" id="AP015037">
    <property type="protein sequence ID" value="BAT86035.1"/>
    <property type="molecule type" value="Genomic_DNA"/>
</dbReference>
<gene>
    <name evidence="2" type="primary">Vigan.04G364800</name>
    <name evidence="2" type="ORF">VIGAN_04364800</name>
</gene>
<evidence type="ECO:0000256" key="1">
    <source>
        <dbReference type="SAM" id="Phobius"/>
    </source>
</evidence>
<name>A0A0S3RZM3_PHAAN</name>
<keyword evidence="3" id="KW-1185">Reference proteome</keyword>
<dbReference type="AlphaFoldDB" id="A0A0S3RZM3"/>